<organism evidence="9 10">
    <name type="scientific">Corynebacterium provencense</name>
    <dbReference type="NCBI Taxonomy" id="1737425"/>
    <lineage>
        <taxon>Bacteria</taxon>
        <taxon>Bacillati</taxon>
        <taxon>Actinomycetota</taxon>
        <taxon>Actinomycetes</taxon>
        <taxon>Mycobacteriales</taxon>
        <taxon>Corynebacteriaceae</taxon>
        <taxon>Corynebacterium</taxon>
    </lineage>
</organism>
<evidence type="ECO:0000256" key="3">
    <source>
        <dbReference type="ARBA" id="ARBA00012257"/>
    </source>
</evidence>
<dbReference type="EMBL" id="CP024988">
    <property type="protein sequence ID" value="AWT25120.1"/>
    <property type="molecule type" value="Genomic_DNA"/>
</dbReference>
<dbReference type="PANTHER" id="PTHR43466">
    <property type="entry name" value="2-OXO-4-HYDROXY-4-CARBOXY-5-UREIDOIMIDAZOLINE DECARBOXYLASE-RELATED"/>
    <property type="match status" value="1"/>
</dbReference>
<dbReference type="GO" id="GO:0019628">
    <property type="term" value="P:urate catabolic process"/>
    <property type="evidence" value="ECO:0007669"/>
    <property type="project" value="TreeGrafter"/>
</dbReference>
<keyword evidence="6" id="KW-0456">Lyase</keyword>
<sequence>MPTITLAEFNTAPASVIVPELESILGSAPLADSVAAARPFRDVADLVAATSRLLDALSTGEVRDAVNAHPPIGGSVARGSRSADEQAGATESADLDVVRDLQPVYREKFGWNFLIRAAGRSSGQIRAELERRMSVGPDEEWVFSVDQLRAINELRLRGYVTDDTDDTDR</sequence>
<dbReference type="SUPFAM" id="SSF158694">
    <property type="entry name" value="UraD-Like"/>
    <property type="match status" value="1"/>
</dbReference>
<dbReference type="KEGG" id="cpre:Csp1_02940"/>
<dbReference type="AlphaFoldDB" id="A0A2Z3YQ92"/>
<dbReference type="Proteomes" id="UP000247696">
    <property type="component" value="Chromosome"/>
</dbReference>
<feature type="region of interest" description="Disordered" evidence="7">
    <location>
        <begin position="68"/>
        <end position="92"/>
    </location>
</feature>
<dbReference type="STRING" id="1737425.GCA_900049755_02356"/>
<keyword evidence="5" id="KW-0210">Decarboxylase</keyword>
<reference evidence="10" key="1">
    <citation type="submission" date="2017-11" db="EMBL/GenBank/DDBJ databases">
        <title>Otitis media/interna in a cat caused by the recently described species Corynebacterium provencense.</title>
        <authorList>
            <person name="Kittl S."/>
            <person name="Brodard I."/>
            <person name="Rychener L."/>
            <person name="Jores J."/>
            <person name="Roosje P."/>
            <person name="Gobeli Brawand S."/>
        </authorList>
    </citation>
    <scope>NUCLEOTIDE SEQUENCE [LARGE SCALE GENOMIC DNA]</scope>
    <source>
        <strain evidence="10">17KM38</strain>
    </source>
</reference>
<feature type="domain" description="Oxo-4-hydroxy-4-carboxy-5-ureidoimidazoline decarboxylase" evidence="8">
    <location>
        <begin position="10"/>
        <end position="157"/>
    </location>
</feature>
<proteinExistence type="predicted"/>
<dbReference type="GO" id="GO:0051997">
    <property type="term" value="F:2-oxo-4-hydroxy-4-carboxy-5-ureidoimidazoline decarboxylase activity"/>
    <property type="evidence" value="ECO:0007669"/>
    <property type="project" value="UniProtKB-EC"/>
</dbReference>
<evidence type="ECO:0000256" key="1">
    <source>
        <dbReference type="ARBA" id="ARBA00001163"/>
    </source>
</evidence>
<dbReference type="OrthoDB" id="5243781at2"/>
<keyword evidence="4" id="KW-0659">Purine metabolism</keyword>
<dbReference type="GO" id="GO:0006144">
    <property type="term" value="P:purine nucleobase metabolic process"/>
    <property type="evidence" value="ECO:0007669"/>
    <property type="project" value="UniProtKB-KW"/>
</dbReference>
<evidence type="ECO:0000313" key="10">
    <source>
        <dbReference type="Proteomes" id="UP000247696"/>
    </source>
</evidence>
<accession>A0A2Z3YQ92</accession>
<dbReference type="PANTHER" id="PTHR43466:SF1">
    <property type="entry name" value="2-OXO-4-HYDROXY-4-CARBOXY-5-UREIDOIMIDAZOLINE DECARBOXYLASE-RELATED"/>
    <property type="match status" value="1"/>
</dbReference>
<name>A0A2Z3YQ92_9CORY</name>
<dbReference type="InterPro" id="IPR036778">
    <property type="entry name" value="OHCU_decarboxylase_sf"/>
</dbReference>
<dbReference type="Pfam" id="PF09349">
    <property type="entry name" value="OHCU_decarbox"/>
    <property type="match status" value="1"/>
</dbReference>
<evidence type="ECO:0000256" key="6">
    <source>
        <dbReference type="ARBA" id="ARBA00023239"/>
    </source>
</evidence>
<evidence type="ECO:0000256" key="2">
    <source>
        <dbReference type="ARBA" id="ARBA00004754"/>
    </source>
</evidence>
<evidence type="ECO:0000259" key="8">
    <source>
        <dbReference type="Pfam" id="PF09349"/>
    </source>
</evidence>
<evidence type="ECO:0000313" key="9">
    <source>
        <dbReference type="EMBL" id="AWT25120.1"/>
    </source>
</evidence>
<dbReference type="RefSeq" id="WP_066588466.1">
    <property type="nucleotide sequence ID" value="NZ_CABKVS010000002.1"/>
</dbReference>
<evidence type="ECO:0000256" key="4">
    <source>
        <dbReference type="ARBA" id="ARBA00022631"/>
    </source>
</evidence>
<keyword evidence="10" id="KW-1185">Reference proteome</keyword>
<evidence type="ECO:0000256" key="5">
    <source>
        <dbReference type="ARBA" id="ARBA00022793"/>
    </source>
</evidence>
<comment type="catalytic activity">
    <reaction evidence="1">
        <text>5-hydroxy-2-oxo-4-ureido-2,5-dihydro-1H-imidazole-5-carboxylate + H(+) = (S)-allantoin + CO2</text>
        <dbReference type="Rhea" id="RHEA:26301"/>
        <dbReference type="ChEBI" id="CHEBI:15378"/>
        <dbReference type="ChEBI" id="CHEBI:15678"/>
        <dbReference type="ChEBI" id="CHEBI:16526"/>
        <dbReference type="ChEBI" id="CHEBI:58639"/>
        <dbReference type="EC" id="4.1.1.97"/>
    </reaction>
</comment>
<evidence type="ECO:0000256" key="7">
    <source>
        <dbReference type="SAM" id="MobiDB-lite"/>
    </source>
</evidence>
<gene>
    <name evidence="9" type="primary">pucL</name>
    <name evidence="9" type="ORF">Csp1_02940</name>
</gene>
<dbReference type="Gene3D" id="1.10.3330.10">
    <property type="entry name" value="Oxo-4-hydroxy-4-carboxy-5-ureidoimidazoline decarboxylase"/>
    <property type="match status" value="1"/>
</dbReference>
<protein>
    <recommendedName>
        <fullName evidence="3">2-oxo-4-hydroxy-4-carboxy-5-ureidoimidazoline decarboxylase</fullName>
        <ecNumber evidence="3">4.1.1.97</ecNumber>
    </recommendedName>
</protein>
<dbReference type="InterPro" id="IPR018020">
    <property type="entry name" value="OHCU_decarboxylase"/>
</dbReference>
<dbReference type="EC" id="4.1.1.97" evidence="3"/>
<comment type="pathway">
    <text evidence="2">Purine metabolism; urate degradation; (S)-allantoin from urate: step 3/3.</text>
</comment>